<comment type="caution">
    <text evidence="1">The sequence shown here is derived from an EMBL/GenBank/DDBJ whole genome shotgun (WGS) entry which is preliminary data.</text>
</comment>
<name>A0AAV6VAP5_9ARAC</name>
<proteinExistence type="predicted"/>
<evidence type="ECO:0000313" key="2">
    <source>
        <dbReference type="Proteomes" id="UP000827092"/>
    </source>
</evidence>
<dbReference type="Proteomes" id="UP000827092">
    <property type="component" value="Unassembled WGS sequence"/>
</dbReference>
<evidence type="ECO:0000313" key="1">
    <source>
        <dbReference type="EMBL" id="KAG8192943.1"/>
    </source>
</evidence>
<keyword evidence="2" id="KW-1185">Reference proteome</keyword>
<sequence>MLRAPTEELTDSKHLFNDWLFILSHDKNSQSESTLRFIVPNIYDDLLLQPRPTNQTAPIAPLKIHYQKYHIYPGKPQDRKPSLYQGHGLNPREWEEYVHQNKAPTFLKCMNTTTEAASSFSGGIA</sequence>
<dbReference type="EMBL" id="JAFNEN010000132">
    <property type="protein sequence ID" value="KAG8192943.1"/>
    <property type="molecule type" value="Genomic_DNA"/>
</dbReference>
<gene>
    <name evidence="1" type="ORF">JTE90_028067</name>
</gene>
<organism evidence="1 2">
    <name type="scientific">Oedothorax gibbosus</name>
    <dbReference type="NCBI Taxonomy" id="931172"/>
    <lineage>
        <taxon>Eukaryota</taxon>
        <taxon>Metazoa</taxon>
        <taxon>Ecdysozoa</taxon>
        <taxon>Arthropoda</taxon>
        <taxon>Chelicerata</taxon>
        <taxon>Arachnida</taxon>
        <taxon>Araneae</taxon>
        <taxon>Araneomorphae</taxon>
        <taxon>Entelegynae</taxon>
        <taxon>Araneoidea</taxon>
        <taxon>Linyphiidae</taxon>
        <taxon>Erigoninae</taxon>
        <taxon>Oedothorax</taxon>
    </lineage>
</organism>
<dbReference type="AlphaFoldDB" id="A0AAV6VAP5"/>
<accession>A0AAV6VAP5</accession>
<protein>
    <submittedName>
        <fullName evidence="1">Uncharacterized protein</fullName>
    </submittedName>
</protein>
<reference evidence="1 2" key="1">
    <citation type="journal article" date="2022" name="Nat. Ecol. Evol.">
        <title>A masculinizing supergene underlies an exaggerated male reproductive morph in a spider.</title>
        <authorList>
            <person name="Hendrickx F."/>
            <person name="De Corte Z."/>
            <person name="Sonet G."/>
            <person name="Van Belleghem S.M."/>
            <person name="Kostlbacher S."/>
            <person name="Vangestel C."/>
        </authorList>
    </citation>
    <scope>NUCLEOTIDE SEQUENCE [LARGE SCALE GENOMIC DNA]</scope>
    <source>
        <strain evidence="1">W744_W776</strain>
    </source>
</reference>